<dbReference type="InterPro" id="IPR006861">
    <property type="entry name" value="HABP4_PAIRBP1-bd"/>
</dbReference>
<dbReference type="PANTHER" id="PTHR12299">
    <property type="entry name" value="HYALURONIC ACID-BINDING PROTEIN 4"/>
    <property type="match status" value="1"/>
</dbReference>
<dbReference type="Pfam" id="PF09598">
    <property type="entry name" value="Stm1_N"/>
    <property type="match status" value="1"/>
</dbReference>
<comment type="caution">
    <text evidence="5">The sequence shown here is derived from an EMBL/GenBank/DDBJ whole genome shotgun (WGS) entry which is preliminary data.</text>
</comment>
<dbReference type="OrthoDB" id="784393at2759"/>
<evidence type="ECO:0000313" key="6">
    <source>
        <dbReference type="Proteomes" id="UP000195402"/>
    </source>
</evidence>
<proteinExistence type="predicted"/>
<feature type="region of interest" description="Disordered" evidence="3">
    <location>
        <begin position="277"/>
        <end position="371"/>
    </location>
</feature>
<gene>
    <name evidence="5" type="ORF">BVC80_209g200</name>
</gene>
<dbReference type="PANTHER" id="PTHR12299:SF17">
    <property type="entry name" value="AT19571P-RELATED"/>
    <property type="match status" value="1"/>
</dbReference>
<comment type="subcellular location">
    <subcellularLocation>
        <location evidence="1">Cytoplasm</location>
    </subcellularLocation>
</comment>
<dbReference type="InterPro" id="IPR019084">
    <property type="entry name" value="STM1-like_N"/>
</dbReference>
<feature type="compositionally biased region" description="Gly residues" evidence="3">
    <location>
        <begin position="132"/>
        <end position="142"/>
    </location>
</feature>
<organism evidence="5 6">
    <name type="scientific">Macleaya cordata</name>
    <name type="common">Five-seeded plume-poppy</name>
    <name type="synonym">Bocconia cordata</name>
    <dbReference type="NCBI Taxonomy" id="56857"/>
    <lineage>
        <taxon>Eukaryota</taxon>
        <taxon>Viridiplantae</taxon>
        <taxon>Streptophyta</taxon>
        <taxon>Embryophyta</taxon>
        <taxon>Tracheophyta</taxon>
        <taxon>Spermatophyta</taxon>
        <taxon>Magnoliopsida</taxon>
        <taxon>Ranunculales</taxon>
        <taxon>Papaveraceae</taxon>
        <taxon>Papaveroideae</taxon>
        <taxon>Macleaya</taxon>
    </lineage>
</organism>
<dbReference type="GO" id="GO:0005737">
    <property type="term" value="C:cytoplasm"/>
    <property type="evidence" value="ECO:0007669"/>
    <property type="project" value="UniProtKB-SubCell"/>
</dbReference>
<evidence type="ECO:0000259" key="4">
    <source>
        <dbReference type="SMART" id="SM01233"/>
    </source>
</evidence>
<dbReference type="Pfam" id="PF04774">
    <property type="entry name" value="HABP4_PAI-RBP1"/>
    <property type="match status" value="1"/>
</dbReference>
<evidence type="ECO:0000256" key="2">
    <source>
        <dbReference type="ARBA" id="ARBA00022490"/>
    </source>
</evidence>
<name>A0A200QDA4_MACCD</name>
<sequence length="371" mass="40202">MVTMNSFDLLGDVDNEDPSQLLVLLQQKIASKKSVVDDPPPAAAPAKFPSKPIPPSQAVKESRKEATSGPRGGGRGGSGRGRGGRGNGFGRNSDGNGDVNGFSGSHGGAVEGSGNHSERERGSYRGSRQPYRGGGYVNGDAGGDFERNPHRQFDRHSRSDRGHDRVKRDGAGRGNWGTTDELLEQKPEDKADTEGKELIPEKQVELSDAPASDTIKESKEGEANDVEEKEDKEMTLEEYEKILEEKRKALVAMKAEERKVDFDKDFESMQQLSLKKGNDEIFIKLGSDKDSGKRKEDADRDERVKKSVSINEFLKPAEGERNYRPGGGRRGRGRGDRGQPRGFGGGGYNTSSSPAAPSIEDPGQFPTLGGK</sequence>
<evidence type="ECO:0000256" key="3">
    <source>
        <dbReference type="SAM" id="MobiDB-lite"/>
    </source>
</evidence>
<dbReference type="InParanoid" id="A0A200QDA4"/>
<dbReference type="STRING" id="56857.A0A200QDA4"/>
<evidence type="ECO:0000313" key="5">
    <source>
        <dbReference type="EMBL" id="OVA08464.1"/>
    </source>
</evidence>
<dbReference type="OMA" id="QEDKEMT"/>
<accession>A0A200QDA4</accession>
<evidence type="ECO:0000256" key="1">
    <source>
        <dbReference type="ARBA" id="ARBA00004496"/>
    </source>
</evidence>
<feature type="compositionally biased region" description="Basic and acidic residues" evidence="3">
    <location>
        <begin position="144"/>
        <end position="171"/>
    </location>
</feature>
<dbReference type="FunCoup" id="A0A200QDA4">
    <property type="interactions" value="575"/>
</dbReference>
<keyword evidence="2" id="KW-0963">Cytoplasm</keyword>
<dbReference type="InterPro" id="IPR039764">
    <property type="entry name" value="HABP4/SERBP1-like"/>
</dbReference>
<dbReference type="EMBL" id="MVGT01002328">
    <property type="protein sequence ID" value="OVA08464.1"/>
    <property type="molecule type" value="Genomic_DNA"/>
</dbReference>
<dbReference type="SMART" id="SM01233">
    <property type="entry name" value="HABP4_PAI-RBP1"/>
    <property type="match status" value="1"/>
</dbReference>
<keyword evidence="6" id="KW-1185">Reference proteome</keyword>
<feature type="compositionally biased region" description="Gly residues" evidence="3">
    <location>
        <begin position="70"/>
        <end position="89"/>
    </location>
</feature>
<dbReference type="Proteomes" id="UP000195402">
    <property type="component" value="Unassembled WGS sequence"/>
</dbReference>
<dbReference type="AlphaFoldDB" id="A0A200QDA4"/>
<protein>
    <submittedName>
        <fullName evidence="5">Hyaluronan/mRNA-binding protein</fullName>
    </submittedName>
</protein>
<feature type="compositionally biased region" description="Basic and acidic residues" evidence="3">
    <location>
        <begin position="183"/>
        <end position="205"/>
    </location>
</feature>
<dbReference type="GO" id="GO:0005634">
    <property type="term" value="C:nucleus"/>
    <property type="evidence" value="ECO:0007669"/>
    <property type="project" value="TreeGrafter"/>
</dbReference>
<dbReference type="GO" id="GO:0003723">
    <property type="term" value="F:RNA binding"/>
    <property type="evidence" value="ECO:0007669"/>
    <property type="project" value="InterPro"/>
</dbReference>
<feature type="domain" description="Hyaluronan/mRNA-binding protein" evidence="4">
    <location>
        <begin position="149"/>
        <end position="261"/>
    </location>
</feature>
<feature type="compositionally biased region" description="Basic and acidic residues" evidence="3">
    <location>
        <begin position="277"/>
        <end position="305"/>
    </location>
</feature>
<feature type="region of interest" description="Disordered" evidence="3">
    <location>
        <begin position="32"/>
        <end position="232"/>
    </location>
</feature>
<dbReference type="Gene3D" id="6.10.140.1040">
    <property type="match status" value="1"/>
</dbReference>
<reference evidence="5 6" key="1">
    <citation type="journal article" date="2017" name="Mol. Plant">
        <title>The Genome of Medicinal Plant Macleaya cordata Provides New Insights into Benzylisoquinoline Alkaloids Metabolism.</title>
        <authorList>
            <person name="Liu X."/>
            <person name="Liu Y."/>
            <person name="Huang P."/>
            <person name="Ma Y."/>
            <person name="Qing Z."/>
            <person name="Tang Q."/>
            <person name="Cao H."/>
            <person name="Cheng P."/>
            <person name="Zheng Y."/>
            <person name="Yuan Z."/>
            <person name="Zhou Y."/>
            <person name="Liu J."/>
            <person name="Tang Z."/>
            <person name="Zhuo Y."/>
            <person name="Zhang Y."/>
            <person name="Yu L."/>
            <person name="Huang J."/>
            <person name="Yang P."/>
            <person name="Peng Q."/>
            <person name="Zhang J."/>
            <person name="Jiang W."/>
            <person name="Zhang Z."/>
            <person name="Lin K."/>
            <person name="Ro D.K."/>
            <person name="Chen X."/>
            <person name="Xiong X."/>
            <person name="Shang Y."/>
            <person name="Huang S."/>
            <person name="Zeng J."/>
        </authorList>
    </citation>
    <scope>NUCLEOTIDE SEQUENCE [LARGE SCALE GENOMIC DNA]</scope>
    <source>
        <strain evidence="6">cv. BLH2017</strain>
        <tissue evidence="5">Root</tissue>
    </source>
</reference>